<evidence type="ECO:0000313" key="2">
    <source>
        <dbReference type="Proteomes" id="UP000693970"/>
    </source>
</evidence>
<dbReference type="OrthoDB" id="47682at2759"/>
<dbReference type="EMBL" id="JAGRRH010000023">
    <property type="protein sequence ID" value="KAG7344507.1"/>
    <property type="molecule type" value="Genomic_DNA"/>
</dbReference>
<proteinExistence type="predicted"/>
<gene>
    <name evidence="1" type="ORF">IV203_022515</name>
</gene>
<reference evidence="1" key="1">
    <citation type="journal article" date="2021" name="Sci. Rep.">
        <title>Diploid genomic architecture of Nitzschia inconspicua, an elite biomass production diatom.</title>
        <authorList>
            <person name="Oliver A."/>
            <person name="Podell S."/>
            <person name="Pinowska A."/>
            <person name="Traller J.C."/>
            <person name="Smith S.R."/>
            <person name="McClure R."/>
            <person name="Beliaev A."/>
            <person name="Bohutskyi P."/>
            <person name="Hill E.A."/>
            <person name="Rabines A."/>
            <person name="Zheng H."/>
            <person name="Allen L.Z."/>
            <person name="Kuo A."/>
            <person name="Grigoriev I.V."/>
            <person name="Allen A.E."/>
            <person name="Hazlebeck D."/>
            <person name="Allen E.E."/>
        </authorList>
    </citation>
    <scope>NUCLEOTIDE SEQUENCE</scope>
    <source>
        <strain evidence="1">Hildebrandi</strain>
    </source>
</reference>
<accession>A0A9K3KIU5</accession>
<keyword evidence="2" id="KW-1185">Reference proteome</keyword>
<name>A0A9K3KIU5_9STRA</name>
<dbReference type="CDD" id="cd00229">
    <property type="entry name" value="SGNH_hydrolase"/>
    <property type="match status" value="1"/>
</dbReference>
<evidence type="ECO:0000313" key="1">
    <source>
        <dbReference type="EMBL" id="KAG7344507.1"/>
    </source>
</evidence>
<protein>
    <submittedName>
        <fullName evidence="1">Uncharacterized protein</fullName>
    </submittedName>
</protein>
<comment type="caution">
    <text evidence="1">The sequence shown here is derived from an EMBL/GenBank/DDBJ whole genome shotgun (WGS) entry which is preliminary data.</text>
</comment>
<dbReference type="Proteomes" id="UP000693970">
    <property type="component" value="Unassembled WGS sequence"/>
</dbReference>
<dbReference type="AlphaFoldDB" id="A0A9K3KIU5"/>
<sequence length="691" mass="78241">MDDRKSFRSSYSSALVGLTMAVIAYSSMESSNYLRSIQLSSQSLRQQLESSGLHSVPSVMRNLENVSWTGATEGYFPRHNNHTETYFPQTQPRSPPSFQNDHPMCQRLAFPTTPDSSSSSLYIGNILNAGNLWHSYWERILEASYYPRFPENNTHILDETLQNIYRNLLLDLSPTHLEQGLLTQPKSEQVERVWNILEQRRLHPETSPPLRILAMGGSVVEGVGCIQHQEGIEKDLVGRDCSWPGRLEAFVNEMFGYDAVQIVNIAQGGTGTDQAWSIVKYWMYPPQFEGKAPDIIIHAFGSNDSHLGEIPPTEKERILELHQQGTFRLNQFIQSVFASHACPSPIVVHLDDYVGGHRQGALLGDFTYRMILKEVTGWYGNMAVSSAQVVDEFIYPDTIGETAFSPKWYIKQRGPTAGLYNENVHFGYGGHLAVVWTWAYSALKAAIHFCNDKDWERHREENGQKYFGNPIKRESFVKENVHRVKDYLPPPLDYDMDLQNISQAMLMEKTRQEEHCQAISESPPCIMAFVAGPEGQTDTKDKLGRYLAPWFSHKDGFVFERDLSHGFARKLGIAAVKENATMQFDFRNIIQPVQVLTVHSIKSYGEAWEGSAANFIISKKARKADRNATTGEDWIEVYNEVLSGVHNSKSTISYSTEMFFPLIEVGSDMKLEVKLVGGSKFKVTGMMLCSR</sequence>
<dbReference type="PANTHER" id="PTHR34407:SF1">
    <property type="entry name" value="SGNH HYDROLASE-TYPE ESTERASE DOMAIN-CONTAINING PROTEIN"/>
    <property type="match status" value="1"/>
</dbReference>
<reference evidence="1" key="2">
    <citation type="submission" date="2021-04" db="EMBL/GenBank/DDBJ databases">
        <authorList>
            <person name="Podell S."/>
        </authorList>
    </citation>
    <scope>NUCLEOTIDE SEQUENCE</scope>
    <source>
        <strain evidence="1">Hildebrandi</strain>
    </source>
</reference>
<dbReference type="PANTHER" id="PTHR34407">
    <property type="entry name" value="EXPRESSED PROTEIN"/>
    <property type="match status" value="1"/>
</dbReference>
<organism evidence="1 2">
    <name type="scientific">Nitzschia inconspicua</name>
    <dbReference type="NCBI Taxonomy" id="303405"/>
    <lineage>
        <taxon>Eukaryota</taxon>
        <taxon>Sar</taxon>
        <taxon>Stramenopiles</taxon>
        <taxon>Ochrophyta</taxon>
        <taxon>Bacillariophyta</taxon>
        <taxon>Bacillariophyceae</taxon>
        <taxon>Bacillariophycidae</taxon>
        <taxon>Bacillariales</taxon>
        <taxon>Bacillariaceae</taxon>
        <taxon>Nitzschia</taxon>
    </lineage>
</organism>